<organism evidence="1 2">
    <name type="scientific">Pseudovibrio exalbescens</name>
    <dbReference type="NCBI Taxonomy" id="197461"/>
    <lineage>
        <taxon>Bacteria</taxon>
        <taxon>Pseudomonadati</taxon>
        <taxon>Pseudomonadota</taxon>
        <taxon>Alphaproteobacteria</taxon>
        <taxon>Hyphomicrobiales</taxon>
        <taxon>Stappiaceae</taxon>
        <taxon>Pseudovibrio</taxon>
    </lineage>
</organism>
<sequence length="78" mass="8909">MWVKVLQTRKTEIGFLRYGQVINLDEKDYKTRKVLDDLTRGRTPALKKLNAKQLVEARKEGLGVYPELDLTGSSDDAD</sequence>
<accession>A0A1U7JJZ5</accession>
<dbReference type="STRING" id="197461.A3843_05360"/>
<keyword evidence="2" id="KW-1185">Reference proteome</keyword>
<evidence type="ECO:0000313" key="2">
    <source>
        <dbReference type="Proteomes" id="UP000185783"/>
    </source>
</evidence>
<gene>
    <name evidence="1" type="ORF">A3843_05360</name>
</gene>
<protein>
    <submittedName>
        <fullName evidence="1">Uncharacterized protein</fullName>
    </submittedName>
</protein>
<comment type="caution">
    <text evidence="1">The sequence shown here is derived from an EMBL/GenBank/DDBJ whole genome shotgun (WGS) entry which is preliminary data.</text>
</comment>
<reference evidence="1 2" key="1">
    <citation type="submission" date="2016-03" db="EMBL/GenBank/DDBJ databases">
        <title>Genome sequence of Nesiotobacter sp. nov., a moderately halophilic alphaproteobacterium isolated from the Yellow Sea, China.</title>
        <authorList>
            <person name="Zhang G."/>
            <person name="Zhang R."/>
        </authorList>
    </citation>
    <scope>NUCLEOTIDE SEQUENCE [LARGE SCALE GENOMIC DNA]</scope>
    <source>
        <strain evidence="1 2">WB1-6</strain>
    </source>
</reference>
<dbReference type="RefSeq" id="WP_028482245.1">
    <property type="nucleotide sequence ID" value="NZ_LVVZ01000008.1"/>
</dbReference>
<dbReference type="AlphaFoldDB" id="A0A1U7JJZ5"/>
<dbReference type="EMBL" id="LVVZ01000008">
    <property type="protein sequence ID" value="OKL45014.1"/>
    <property type="molecule type" value="Genomic_DNA"/>
</dbReference>
<proteinExistence type="predicted"/>
<evidence type="ECO:0000313" key="1">
    <source>
        <dbReference type="EMBL" id="OKL45014.1"/>
    </source>
</evidence>
<name>A0A1U7JJZ5_9HYPH</name>
<dbReference type="Proteomes" id="UP000185783">
    <property type="component" value="Unassembled WGS sequence"/>
</dbReference>